<proteinExistence type="predicted"/>
<dbReference type="Pfam" id="PF08845">
    <property type="entry name" value="SymE_toxin"/>
    <property type="match status" value="1"/>
</dbReference>
<sequence length="34" mass="3753">MLLKSDWLEEDGLGTDTPVTIAVERGQLVIRPAE</sequence>
<dbReference type="EMBL" id="NSDJ01000001">
    <property type="protein sequence ID" value="RKF71055.1"/>
    <property type="molecule type" value="Genomic_DNA"/>
</dbReference>
<name>A0ABX9Q550_9GAMM</name>
<dbReference type="InterPro" id="IPR014944">
    <property type="entry name" value="Toxin_SymE-like"/>
</dbReference>
<protein>
    <recommendedName>
        <fullName evidence="1">Toxin SymE-like domain-containing protein</fullName>
    </recommendedName>
</protein>
<evidence type="ECO:0000313" key="3">
    <source>
        <dbReference type="Proteomes" id="UP000284853"/>
    </source>
</evidence>
<feature type="domain" description="Toxin SymE-like" evidence="1">
    <location>
        <begin position="1"/>
        <end position="32"/>
    </location>
</feature>
<evidence type="ECO:0000259" key="1">
    <source>
        <dbReference type="Pfam" id="PF08845"/>
    </source>
</evidence>
<organism evidence="2 3">
    <name type="scientific">Rahnella variigena</name>
    <dbReference type="NCBI Taxonomy" id="574964"/>
    <lineage>
        <taxon>Bacteria</taxon>
        <taxon>Pseudomonadati</taxon>
        <taxon>Pseudomonadota</taxon>
        <taxon>Gammaproteobacteria</taxon>
        <taxon>Enterobacterales</taxon>
        <taxon>Yersiniaceae</taxon>
        <taxon>Rahnella</taxon>
    </lineage>
</organism>
<dbReference type="GeneID" id="302712200"/>
<keyword evidence="3" id="KW-1185">Reference proteome</keyword>
<gene>
    <name evidence="2" type="ORF">CKQ54_19690</name>
</gene>
<dbReference type="RefSeq" id="WP_120349705.1">
    <property type="nucleotide sequence ID" value="NZ_NSDJ01000001.1"/>
</dbReference>
<accession>A0ABX9Q550</accession>
<reference evidence="2 3" key="1">
    <citation type="submission" date="2017-08" db="EMBL/GenBank/DDBJ databases">
        <title>Comparative genomics of bacteria isolated from necrotic lesions of AOD affected trees.</title>
        <authorList>
            <person name="Doonan J."/>
            <person name="Denman S."/>
            <person name="Mcdonald J.E."/>
        </authorList>
    </citation>
    <scope>NUCLEOTIDE SEQUENCE [LARGE SCALE GENOMIC DNA]</scope>
    <source>
        <strain evidence="2 3">CIP 105588</strain>
    </source>
</reference>
<dbReference type="Proteomes" id="UP000284853">
    <property type="component" value="Unassembled WGS sequence"/>
</dbReference>
<comment type="caution">
    <text evidence="2">The sequence shown here is derived from an EMBL/GenBank/DDBJ whole genome shotgun (WGS) entry which is preliminary data.</text>
</comment>
<evidence type="ECO:0000313" key="2">
    <source>
        <dbReference type="EMBL" id="RKF71055.1"/>
    </source>
</evidence>